<name>A0AAV4W0Z5_9ARAC</name>
<dbReference type="AlphaFoldDB" id="A0AAV4W0Z5"/>
<dbReference type="Gene3D" id="3.40.525.10">
    <property type="entry name" value="CRAL-TRIO lipid binding domain"/>
    <property type="match status" value="1"/>
</dbReference>
<dbReference type="GO" id="GO:0016020">
    <property type="term" value="C:membrane"/>
    <property type="evidence" value="ECO:0007669"/>
    <property type="project" value="TreeGrafter"/>
</dbReference>
<dbReference type="SMART" id="SM00516">
    <property type="entry name" value="SEC14"/>
    <property type="match status" value="1"/>
</dbReference>
<protein>
    <submittedName>
        <fullName evidence="2">CRAL-TRIO domain-containing protein</fullName>
    </submittedName>
</protein>
<dbReference type="SUPFAM" id="SSF52087">
    <property type="entry name" value="CRAL/TRIO domain"/>
    <property type="match status" value="1"/>
</dbReference>
<dbReference type="CDD" id="cd00170">
    <property type="entry name" value="SEC14"/>
    <property type="match status" value="1"/>
</dbReference>
<dbReference type="GO" id="GO:1902936">
    <property type="term" value="F:phosphatidylinositol bisphosphate binding"/>
    <property type="evidence" value="ECO:0007669"/>
    <property type="project" value="TreeGrafter"/>
</dbReference>
<dbReference type="InterPro" id="IPR036865">
    <property type="entry name" value="CRAL-TRIO_dom_sf"/>
</dbReference>
<dbReference type="SUPFAM" id="SSF46938">
    <property type="entry name" value="CRAL/TRIO N-terminal domain"/>
    <property type="match status" value="1"/>
</dbReference>
<evidence type="ECO:0000313" key="2">
    <source>
        <dbReference type="EMBL" id="GIY75584.1"/>
    </source>
</evidence>
<organism evidence="2 3">
    <name type="scientific">Caerostris darwini</name>
    <dbReference type="NCBI Taxonomy" id="1538125"/>
    <lineage>
        <taxon>Eukaryota</taxon>
        <taxon>Metazoa</taxon>
        <taxon>Ecdysozoa</taxon>
        <taxon>Arthropoda</taxon>
        <taxon>Chelicerata</taxon>
        <taxon>Arachnida</taxon>
        <taxon>Araneae</taxon>
        <taxon>Araneomorphae</taxon>
        <taxon>Entelegynae</taxon>
        <taxon>Araneoidea</taxon>
        <taxon>Araneidae</taxon>
        <taxon>Caerostris</taxon>
    </lineage>
</organism>
<sequence length="307" mass="36247">MVNQIQTNMSKITTERENSISRCIFETDEILPLDVNYLPEKFLVECENNCNETPENKIKGLTEIRKLLEADKVTKGIQFQDDFLRQYLRHTKYEAAPAFVKLRNFTNLRTNYNYLYLGVQTEYTVIPSTKYSTVLPHRCPDGSLLFLLQLGKWNPNEMPFEDFARITFLLAIQALRHPLTQIAGMTFIVDFQNTGIRHLKYCTLQNIWLPYHVSLECMPVNYRGNYIINGNFLMKLLWTMTKPILPEQFQKLFIFLSSTEELFNYLPRSIVPSEYGGYLEDYYMTDWLNKAHKQHQRFHKAGEPNFF</sequence>
<evidence type="ECO:0000313" key="3">
    <source>
        <dbReference type="Proteomes" id="UP001054837"/>
    </source>
</evidence>
<feature type="domain" description="CRAL-TRIO" evidence="1">
    <location>
        <begin position="122"/>
        <end position="283"/>
    </location>
</feature>
<dbReference type="PRINTS" id="PR00180">
    <property type="entry name" value="CRETINALDHBP"/>
</dbReference>
<comment type="caution">
    <text evidence="2">The sequence shown here is derived from an EMBL/GenBank/DDBJ whole genome shotgun (WGS) entry which is preliminary data.</text>
</comment>
<dbReference type="InterPro" id="IPR001251">
    <property type="entry name" value="CRAL-TRIO_dom"/>
</dbReference>
<proteinExistence type="predicted"/>
<dbReference type="EMBL" id="BPLQ01013878">
    <property type="protein sequence ID" value="GIY75584.1"/>
    <property type="molecule type" value="Genomic_DNA"/>
</dbReference>
<gene>
    <name evidence="2" type="primary">AVEN_83326_1</name>
    <name evidence="2" type="ORF">CDAR_175331</name>
</gene>
<reference evidence="2 3" key="1">
    <citation type="submission" date="2021-06" db="EMBL/GenBank/DDBJ databases">
        <title>Caerostris darwini draft genome.</title>
        <authorList>
            <person name="Kono N."/>
            <person name="Arakawa K."/>
        </authorList>
    </citation>
    <scope>NUCLEOTIDE SEQUENCE [LARGE SCALE GENOMIC DNA]</scope>
</reference>
<keyword evidence="3" id="KW-1185">Reference proteome</keyword>
<evidence type="ECO:0000259" key="1">
    <source>
        <dbReference type="PROSITE" id="PS50191"/>
    </source>
</evidence>
<dbReference type="Pfam" id="PF00650">
    <property type="entry name" value="CRAL_TRIO"/>
    <property type="match status" value="1"/>
</dbReference>
<dbReference type="Proteomes" id="UP001054837">
    <property type="component" value="Unassembled WGS sequence"/>
</dbReference>
<accession>A0AAV4W0Z5</accession>
<dbReference type="PANTHER" id="PTHR10174">
    <property type="entry name" value="ALPHA-TOCOPHEROL TRANSFER PROTEIN-RELATED"/>
    <property type="match status" value="1"/>
</dbReference>
<dbReference type="Gene3D" id="1.10.8.20">
    <property type="entry name" value="N-terminal domain of phosphatidylinositol transfer protein sec14p"/>
    <property type="match status" value="1"/>
</dbReference>
<dbReference type="PANTHER" id="PTHR10174:SF130">
    <property type="entry name" value="ALPHA-TOCOPHEROL TRANSFER PROTEIN-LIKE"/>
    <property type="match status" value="1"/>
</dbReference>
<dbReference type="PROSITE" id="PS50191">
    <property type="entry name" value="CRAL_TRIO"/>
    <property type="match status" value="1"/>
</dbReference>
<dbReference type="InterPro" id="IPR036273">
    <property type="entry name" value="CRAL/TRIO_N_dom_sf"/>
</dbReference>